<keyword evidence="4" id="KW-1185">Reference proteome</keyword>
<evidence type="ECO:0000313" key="4">
    <source>
        <dbReference type="Proteomes" id="UP000635606"/>
    </source>
</evidence>
<evidence type="ECO:0000313" key="3">
    <source>
        <dbReference type="EMBL" id="GIJ73447.1"/>
    </source>
</evidence>
<accession>A0A8J4A2M7</accession>
<dbReference type="AlphaFoldDB" id="A0A8J4A2M7"/>
<keyword evidence="2" id="KW-0472">Membrane</keyword>
<keyword evidence="2" id="KW-1133">Transmembrane helix</keyword>
<evidence type="ECO:0000256" key="2">
    <source>
        <dbReference type="SAM" id="Phobius"/>
    </source>
</evidence>
<proteinExistence type="predicted"/>
<dbReference type="EMBL" id="BOPH01000115">
    <property type="protein sequence ID" value="GIJ73447.1"/>
    <property type="molecule type" value="Genomic_DNA"/>
</dbReference>
<evidence type="ECO:0000256" key="1">
    <source>
        <dbReference type="SAM" id="MobiDB-lite"/>
    </source>
</evidence>
<name>A0A8J4A2M7_9ACTN</name>
<dbReference type="Proteomes" id="UP000635606">
    <property type="component" value="Unassembled WGS sequence"/>
</dbReference>
<keyword evidence="2" id="KW-0812">Transmembrane</keyword>
<dbReference type="RefSeq" id="WP_203933272.1">
    <property type="nucleotide sequence ID" value="NZ_BOPH01000115.1"/>
</dbReference>
<feature type="transmembrane region" description="Helical" evidence="2">
    <location>
        <begin position="68"/>
        <end position="90"/>
    </location>
</feature>
<sequence length="138" mass="13990">MADFARGMQWLFTIVGLLFVGGAGADVLFDSGGFGTHSITMSCSSNGTLMNCSGQVGSLDDEVRLQTVATVGVGLLLVAAIMAVTAGAAVRRVPQYPQYPPYAGPPPAGTPYPEQHFPVPAPFPGQPPTGTAGPPGSG</sequence>
<gene>
    <name evidence="3" type="ORF">Voc01_083640</name>
</gene>
<protein>
    <submittedName>
        <fullName evidence="3">Uncharacterized protein</fullName>
    </submittedName>
</protein>
<comment type="caution">
    <text evidence="3">The sequence shown here is derived from an EMBL/GenBank/DDBJ whole genome shotgun (WGS) entry which is preliminary data.</text>
</comment>
<feature type="region of interest" description="Disordered" evidence="1">
    <location>
        <begin position="99"/>
        <end position="138"/>
    </location>
</feature>
<organism evidence="3 4">
    <name type="scientific">Virgisporangium ochraceum</name>
    <dbReference type="NCBI Taxonomy" id="65505"/>
    <lineage>
        <taxon>Bacteria</taxon>
        <taxon>Bacillati</taxon>
        <taxon>Actinomycetota</taxon>
        <taxon>Actinomycetes</taxon>
        <taxon>Micromonosporales</taxon>
        <taxon>Micromonosporaceae</taxon>
        <taxon>Virgisporangium</taxon>
    </lineage>
</organism>
<feature type="compositionally biased region" description="Pro residues" evidence="1">
    <location>
        <begin position="99"/>
        <end position="110"/>
    </location>
</feature>
<reference evidence="3" key="1">
    <citation type="submission" date="2021-01" db="EMBL/GenBank/DDBJ databases">
        <title>Whole genome shotgun sequence of Virgisporangium ochraceum NBRC 16418.</title>
        <authorList>
            <person name="Komaki H."/>
            <person name="Tamura T."/>
        </authorList>
    </citation>
    <scope>NUCLEOTIDE SEQUENCE</scope>
    <source>
        <strain evidence="3">NBRC 16418</strain>
    </source>
</reference>